<evidence type="ECO:0000259" key="4">
    <source>
        <dbReference type="PROSITE" id="PS50206"/>
    </source>
</evidence>
<comment type="caution">
    <text evidence="5">The sequence shown here is derived from an EMBL/GenBank/DDBJ whole genome shotgun (WGS) entry which is preliminary data.</text>
</comment>
<dbReference type="FunFam" id="3.40.250.10:FF:000015">
    <property type="entry name" value="Sulfurtransferase"/>
    <property type="match status" value="1"/>
</dbReference>
<dbReference type="InterPro" id="IPR001307">
    <property type="entry name" value="Thiosulphate_STrfase_CS"/>
</dbReference>
<dbReference type="InterPro" id="IPR001763">
    <property type="entry name" value="Rhodanese-like_dom"/>
</dbReference>
<name>A0A399R4D8_9PROT</name>
<protein>
    <submittedName>
        <fullName evidence="5">Sulfurtransferase</fullName>
    </submittedName>
</protein>
<dbReference type="CDD" id="cd01449">
    <property type="entry name" value="TST_Repeat_2"/>
    <property type="match status" value="1"/>
</dbReference>
<dbReference type="PANTHER" id="PTHR11364">
    <property type="entry name" value="THIOSULFATE SULFERTANSFERASE"/>
    <property type="match status" value="1"/>
</dbReference>
<dbReference type="InterPro" id="IPR045078">
    <property type="entry name" value="TST/MPST-like"/>
</dbReference>
<dbReference type="PROSITE" id="PS50206">
    <property type="entry name" value="RHODANESE_3"/>
    <property type="match status" value="2"/>
</dbReference>
<proteinExistence type="predicted"/>
<feature type="region of interest" description="Disordered" evidence="3">
    <location>
        <begin position="181"/>
        <end position="200"/>
    </location>
</feature>
<dbReference type="Gene3D" id="3.40.250.10">
    <property type="entry name" value="Rhodanese-like domain"/>
    <property type="match status" value="2"/>
</dbReference>
<dbReference type="EMBL" id="QWGB01000003">
    <property type="protein sequence ID" value="RIJ26148.1"/>
    <property type="molecule type" value="Genomic_DNA"/>
</dbReference>
<dbReference type="SUPFAM" id="SSF52821">
    <property type="entry name" value="Rhodanese/Cell cycle control phosphatase"/>
    <property type="match status" value="2"/>
</dbReference>
<dbReference type="Proteomes" id="UP000265431">
    <property type="component" value="Unassembled WGS sequence"/>
</dbReference>
<dbReference type="Pfam" id="PF00581">
    <property type="entry name" value="Rhodanese"/>
    <property type="match status" value="2"/>
</dbReference>
<keyword evidence="1 5" id="KW-0808">Transferase</keyword>
<gene>
    <name evidence="5" type="ORF">D1224_00580</name>
</gene>
<keyword evidence="2" id="KW-0677">Repeat</keyword>
<dbReference type="GO" id="GO:0004792">
    <property type="term" value="F:thiosulfate-cyanide sulfurtransferase activity"/>
    <property type="evidence" value="ECO:0007669"/>
    <property type="project" value="InterPro"/>
</dbReference>
<accession>A0A399R4D8</accession>
<dbReference type="OrthoDB" id="9781034at2"/>
<sequence length="283" mass="30454">MAHASPLVSASWLKDNLKAPDLRVVDASWFPSWTSSAGAGRQSYDRGHIPGAVYFDIDEISDSESDLPHMMPDSVKFSSRVRKLGIGDGNRVVVYDANDFFASARVWWMFRVMGHKEVYVLNGGLRAWQTEGGELEDLPPVITGGRHFTPRVRSDLIKSRKQVAAASASGEFSILDARPTGRFSGAEKEPRPDLPSGHIPGSFNVPSGKLVGADGKLAAREQLQSLLGDYAERPVITSCGSGVSAAVIALALAEIGNWDGAVYDGSWSEWASHPESKIATASV</sequence>
<dbReference type="RefSeq" id="WP_119378001.1">
    <property type="nucleotide sequence ID" value="NZ_QWGB01000003.1"/>
</dbReference>
<feature type="domain" description="Rhodanese" evidence="4">
    <location>
        <begin position="168"/>
        <end position="279"/>
    </location>
</feature>
<feature type="domain" description="Rhodanese" evidence="4">
    <location>
        <begin position="18"/>
        <end position="137"/>
    </location>
</feature>
<evidence type="ECO:0000313" key="5">
    <source>
        <dbReference type="EMBL" id="RIJ26148.1"/>
    </source>
</evidence>
<evidence type="ECO:0000256" key="2">
    <source>
        <dbReference type="ARBA" id="ARBA00022737"/>
    </source>
</evidence>
<evidence type="ECO:0000313" key="6">
    <source>
        <dbReference type="Proteomes" id="UP000265431"/>
    </source>
</evidence>
<evidence type="ECO:0000256" key="1">
    <source>
        <dbReference type="ARBA" id="ARBA00022679"/>
    </source>
</evidence>
<dbReference type="SMART" id="SM00450">
    <property type="entry name" value="RHOD"/>
    <property type="match status" value="2"/>
</dbReference>
<dbReference type="AlphaFoldDB" id="A0A399R4D8"/>
<evidence type="ECO:0000256" key="3">
    <source>
        <dbReference type="SAM" id="MobiDB-lite"/>
    </source>
</evidence>
<reference evidence="5 6" key="1">
    <citation type="submission" date="2018-08" db="EMBL/GenBank/DDBJ databases">
        <title>Henriciella mobilis sp. nov., isolated from seawater.</title>
        <authorList>
            <person name="Cheng H."/>
            <person name="Wu Y.-H."/>
            <person name="Xu X.-W."/>
            <person name="Guo L.-L."/>
        </authorList>
    </citation>
    <scope>NUCLEOTIDE SEQUENCE [LARGE SCALE GENOMIC DNA]</scope>
    <source>
        <strain evidence="5 6">CCUG66934</strain>
    </source>
</reference>
<dbReference type="CDD" id="cd01448">
    <property type="entry name" value="TST_Repeat_1"/>
    <property type="match status" value="1"/>
</dbReference>
<keyword evidence="6" id="KW-1185">Reference proteome</keyword>
<dbReference type="InterPro" id="IPR036873">
    <property type="entry name" value="Rhodanese-like_dom_sf"/>
</dbReference>
<organism evidence="5 6">
    <name type="scientific">Henriciella barbarensis</name>
    <dbReference type="NCBI Taxonomy" id="86342"/>
    <lineage>
        <taxon>Bacteria</taxon>
        <taxon>Pseudomonadati</taxon>
        <taxon>Pseudomonadota</taxon>
        <taxon>Alphaproteobacteria</taxon>
        <taxon>Hyphomonadales</taxon>
        <taxon>Hyphomonadaceae</taxon>
        <taxon>Henriciella</taxon>
    </lineage>
</organism>
<dbReference type="PANTHER" id="PTHR11364:SF27">
    <property type="entry name" value="SULFURTRANSFERASE"/>
    <property type="match status" value="1"/>
</dbReference>
<dbReference type="PROSITE" id="PS00380">
    <property type="entry name" value="RHODANESE_1"/>
    <property type="match status" value="1"/>
</dbReference>